<organism evidence="1 2">
    <name type="scientific">Phaeodactylibacter xiamenensis</name>
    <dbReference type="NCBI Taxonomy" id="1524460"/>
    <lineage>
        <taxon>Bacteria</taxon>
        <taxon>Pseudomonadati</taxon>
        <taxon>Bacteroidota</taxon>
        <taxon>Saprospiria</taxon>
        <taxon>Saprospirales</taxon>
        <taxon>Haliscomenobacteraceae</taxon>
        <taxon>Phaeodactylibacter</taxon>
    </lineage>
</organism>
<accession>A0A098S6Y1</accession>
<sequence>MKSAQSTVLWIIALLIIVEAGCQSSPLPSSHWVSSDLATLTFSTNEVVITENTISRTFPYTIKGGQLQIMYGQDTAIFHFTQTNDSLFLELLAVNPSKHRNLFEYLGGQQFVRLSSWNGQTNWDSVLVERHYWINQKKASLAEKIVLYPNGHAQIQSVLKEHLKPGTTIHTCKVRDEIKEQLSTELSRINPTTFHLWQGPAEDALLMNTVTLYSSSGVDTFSGFDVPLAYPLLHDLLSRMPEILYCEK</sequence>
<dbReference type="EMBL" id="JPOS01000029">
    <property type="protein sequence ID" value="KGE87846.1"/>
    <property type="molecule type" value="Genomic_DNA"/>
</dbReference>
<keyword evidence="2" id="KW-1185">Reference proteome</keyword>
<dbReference type="RefSeq" id="WP_044220384.1">
    <property type="nucleotide sequence ID" value="NZ_JBKAGJ010000012.1"/>
</dbReference>
<proteinExistence type="predicted"/>
<evidence type="ECO:0000313" key="1">
    <source>
        <dbReference type="EMBL" id="KGE87846.1"/>
    </source>
</evidence>
<gene>
    <name evidence="1" type="ORF">IX84_11990</name>
</gene>
<reference evidence="1 2" key="1">
    <citation type="journal article" date="2014" name="Int. J. Syst. Evol. Microbiol.">
        <title>Phaeodactylibacter xiamenensis gen. nov., sp. nov., a member of the family Saprospiraceae isolated from the marine alga Phaeodactylum tricornutum.</title>
        <authorList>
            <person name="Chen Z.Jr."/>
            <person name="Lei X."/>
            <person name="Lai Q."/>
            <person name="Li Y."/>
            <person name="Zhang B."/>
            <person name="Zhang J."/>
            <person name="Zhang H."/>
            <person name="Yang L."/>
            <person name="Zheng W."/>
            <person name="Tian Y."/>
            <person name="Yu Z."/>
            <person name="Xu H.Jr."/>
            <person name="Zheng T."/>
        </authorList>
    </citation>
    <scope>NUCLEOTIDE SEQUENCE [LARGE SCALE GENOMIC DNA]</scope>
    <source>
        <strain evidence="1 2">KD52</strain>
    </source>
</reference>
<dbReference type="Proteomes" id="UP000029736">
    <property type="component" value="Unassembled WGS sequence"/>
</dbReference>
<comment type="caution">
    <text evidence="1">The sequence shown here is derived from an EMBL/GenBank/DDBJ whole genome shotgun (WGS) entry which is preliminary data.</text>
</comment>
<name>A0A098S6Y1_9BACT</name>
<dbReference type="AlphaFoldDB" id="A0A098S6Y1"/>
<protein>
    <submittedName>
        <fullName evidence="1">Uncharacterized protein</fullName>
    </submittedName>
</protein>
<evidence type="ECO:0000313" key="2">
    <source>
        <dbReference type="Proteomes" id="UP000029736"/>
    </source>
</evidence>